<dbReference type="InterPro" id="IPR011992">
    <property type="entry name" value="EF-hand-dom_pair"/>
</dbReference>
<evidence type="ECO:0000256" key="1">
    <source>
        <dbReference type="ARBA" id="ARBA00022837"/>
    </source>
</evidence>
<evidence type="ECO:0000259" key="3">
    <source>
        <dbReference type="PROSITE" id="PS50222"/>
    </source>
</evidence>
<dbReference type="Gene3D" id="1.10.238.10">
    <property type="entry name" value="EF-hand"/>
    <property type="match status" value="1"/>
</dbReference>
<sequence length="165" mass="18012">MHSYHLLSLALAFAASFSSVQAECCGVGECVSWDTVPGRPGKPDKEVCNRWKCADGHHHGWAGCCGLSKCNIFCCNCDKRGDSVCRTSKSLLMQDHELELRAETISQSDEDMFKAANTAGTGHLSLAEFVAYFGAKTDDASLVAKFALHDKNGDGYLQVREMRLD</sequence>
<dbReference type="GO" id="GO:0005509">
    <property type="term" value="F:calcium ion binding"/>
    <property type="evidence" value="ECO:0007669"/>
    <property type="project" value="InterPro"/>
</dbReference>
<protein>
    <recommendedName>
        <fullName evidence="3">EF-hand domain-containing protein</fullName>
    </recommendedName>
</protein>
<accession>A0A6A6ZF66</accession>
<proteinExistence type="predicted"/>
<feature type="domain" description="EF-hand" evidence="3">
    <location>
        <begin position="137"/>
        <end position="165"/>
    </location>
</feature>
<feature type="chain" id="PRO_5025570259" description="EF-hand domain-containing protein" evidence="2">
    <location>
        <begin position="23"/>
        <end position="165"/>
    </location>
</feature>
<evidence type="ECO:0000256" key="2">
    <source>
        <dbReference type="SAM" id="SignalP"/>
    </source>
</evidence>
<keyword evidence="1" id="KW-0106">Calcium</keyword>
<dbReference type="PROSITE" id="PS00018">
    <property type="entry name" value="EF_HAND_1"/>
    <property type="match status" value="1"/>
</dbReference>
<dbReference type="InterPro" id="IPR018247">
    <property type="entry name" value="EF_Hand_1_Ca_BS"/>
</dbReference>
<name>A0A6A6ZF66_9PLEO</name>
<gene>
    <name evidence="4" type="ORF">CC86DRAFT_375492</name>
</gene>
<reference evidence="4" key="1">
    <citation type="journal article" date="2020" name="Stud. Mycol.">
        <title>101 Dothideomycetes genomes: a test case for predicting lifestyles and emergence of pathogens.</title>
        <authorList>
            <person name="Haridas S."/>
            <person name="Albert R."/>
            <person name="Binder M."/>
            <person name="Bloem J."/>
            <person name="Labutti K."/>
            <person name="Salamov A."/>
            <person name="Andreopoulos B."/>
            <person name="Baker S."/>
            <person name="Barry K."/>
            <person name="Bills G."/>
            <person name="Bluhm B."/>
            <person name="Cannon C."/>
            <person name="Castanera R."/>
            <person name="Culley D."/>
            <person name="Daum C."/>
            <person name="Ezra D."/>
            <person name="Gonzalez J."/>
            <person name="Henrissat B."/>
            <person name="Kuo A."/>
            <person name="Liang C."/>
            <person name="Lipzen A."/>
            <person name="Lutzoni F."/>
            <person name="Magnuson J."/>
            <person name="Mondo S."/>
            <person name="Nolan M."/>
            <person name="Ohm R."/>
            <person name="Pangilinan J."/>
            <person name="Park H.-J."/>
            <person name="Ramirez L."/>
            <person name="Alfaro M."/>
            <person name="Sun H."/>
            <person name="Tritt A."/>
            <person name="Yoshinaga Y."/>
            <person name="Zwiers L.-H."/>
            <person name="Turgeon B."/>
            <person name="Goodwin S."/>
            <person name="Spatafora J."/>
            <person name="Crous P."/>
            <person name="Grigoriev I."/>
        </authorList>
    </citation>
    <scope>NUCLEOTIDE SEQUENCE</scope>
    <source>
        <strain evidence="4">CBS 113818</strain>
    </source>
</reference>
<dbReference type="OrthoDB" id="444540at2759"/>
<dbReference type="EMBL" id="MU006248">
    <property type="protein sequence ID" value="KAF2818837.1"/>
    <property type="molecule type" value="Genomic_DNA"/>
</dbReference>
<feature type="signal peptide" evidence="2">
    <location>
        <begin position="1"/>
        <end position="22"/>
    </location>
</feature>
<dbReference type="InterPro" id="IPR002048">
    <property type="entry name" value="EF_hand_dom"/>
</dbReference>
<dbReference type="SUPFAM" id="SSF47473">
    <property type="entry name" value="EF-hand"/>
    <property type="match status" value="1"/>
</dbReference>
<dbReference type="AlphaFoldDB" id="A0A6A6ZF66"/>
<dbReference type="Proteomes" id="UP000799424">
    <property type="component" value="Unassembled WGS sequence"/>
</dbReference>
<organism evidence="4 5">
    <name type="scientific">Ophiobolus disseminans</name>
    <dbReference type="NCBI Taxonomy" id="1469910"/>
    <lineage>
        <taxon>Eukaryota</taxon>
        <taxon>Fungi</taxon>
        <taxon>Dikarya</taxon>
        <taxon>Ascomycota</taxon>
        <taxon>Pezizomycotina</taxon>
        <taxon>Dothideomycetes</taxon>
        <taxon>Pleosporomycetidae</taxon>
        <taxon>Pleosporales</taxon>
        <taxon>Pleosporineae</taxon>
        <taxon>Phaeosphaeriaceae</taxon>
        <taxon>Ophiobolus</taxon>
    </lineage>
</organism>
<evidence type="ECO:0000313" key="4">
    <source>
        <dbReference type="EMBL" id="KAF2818837.1"/>
    </source>
</evidence>
<dbReference type="PROSITE" id="PS50222">
    <property type="entry name" value="EF_HAND_2"/>
    <property type="match status" value="1"/>
</dbReference>
<keyword evidence="5" id="KW-1185">Reference proteome</keyword>
<keyword evidence="2" id="KW-0732">Signal</keyword>
<evidence type="ECO:0000313" key="5">
    <source>
        <dbReference type="Proteomes" id="UP000799424"/>
    </source>
</evidence>